<dbReference type="Pfam" id="PF13562">
    <property type="entry name" value="NTP_transf_4"/>
    <property type="match status" value="1"/>
</dbReference>
<dbReference type="NCBIfam" id="TIGR03991">
    <property type="entry name" value="alt_bact_glmU"/>
    <property type="match status" value="1"/>
</dbReference>
<dbReference type="GO" id="GO:0016740">
    <property type="term" value="F:transferase activity"/>
    <property type="evidence" value="ECO:0007669"/>
    <property type="project" value="UniProtKB-KW"/>
</dbReference>
<evidence type="ECO:0000313" key="3">
    <source>
        <dbReference type="EMBL" id="MBE8720940.1"/>
    </source>
</evidence>
<dbReference type="PANTHER" id="PTHR43584">
    <property type="entry name" value="NUCLEOTIDYL TRANSFERASE"/>
    <property type="match status" value="1"/>
</dbReference>
<accession>A0ABR9T6N0</accession>
<dbReference type="Gene3D" id="2.160.10.10">
    <property type="entry name" value="Hexapeptide repeat proteins"/>
    <property type="match status" value="1"/>
</dbReference>
<dbReference type="InterPro" id="IPR011004">
    <property type="entry name" value="Trimer_LpxA-like_sf"/>
</dbReference>
<dbReference type="EMBL" id="PSKQ01000018">
    <property type="protein sequence ID" value="MBE8720940.1"/>
    <property type="molecule type" value="Genomic_DNA"/>
</dbReference>
<sequence>MDMFSQLVLFDRIDSRRHLLPLVATRPVGNLRVGIHTLEDKWRVILNCSVSHWTIDSLMEKFPLEITAPAEVLVLSANILPNADLIDALLDLKIGESLLDQNDEWIATYVQEFTQFVDLRGSRGSVVSFDKKLERLLYPEDVFIFNANQIVFDLEYIRISEKFETEGGWNQIVGDQLYIEKGADVQHAYLDSSSGPIYIAAGVVVESNVTIKGPVAICRNSRVKSGARIYPNVTIGDNSTVGGEINNSVIWGNSAKGHEGYLGCAVIGEGCNLGAGTTNSNLKNDWKSVKMYDYVRDDLRDTALLKCGVVIGDQSMLGIQSKINTGTVIGVGVQVAVSKFIPKFVPDFLWLTDTQIAAYRFEEFDMMLERKAAVKHEHITSVDKKCYRQVFDDTWELRNRIINTKNK</sequence>
<evidence type="ECO:0000256" key="2">
    <source>
        <dbReference type="ARBA" id="ARBA00023315"/>
    </source>
</evidence>
<organism evidence="3 4">
    <name type="scientific">Sphingobacterium pedocola</name>
    <dbReference type="NCBI Taxonomy" id="2082722"/>
    <lineage>
        <taxon>Bacteria</taxon>
        <taxon>Pseudomonadati</taxon>
        <taxon>Bacteroidota</taxon>
        <taxon>Sphingobacteriia</taxon>
        <taxon>Sphingobacteriales</taxon>
        <taxon>Sphingobacteriaceae</taxon>
        <taxon>Sphingobacterium</taxon>
    </lineage>
</organism>
<dbReference type="InterPro" id="IPR050065">
    <property type="entry name" value="GlmU-like"/>
</dbReference>
<dbReference type="InterPro" id="IPR023917">
    <property type="entry name" value="Bifunctiontional_GlmU_bac-type"/>
</dbReference>
<comment type="caution">
    <text evidence="3">The sequence shown here is derived from an EMBL/GenBank/DDBJ whole genome shotgun (WGS) entry which is preliminary data.</text>
</comment>
<keyword evidence="1 3" id="KW-0808">Transferase</keyword>
<dbReference type="Proteomes" id="UP000618319">
    <property type="component" value="Unassembled WGS sequence"/>
</dbReference>
<protein>
    <submittedName>
        <fullName evidence="3">Transferase</fullName>
    </submittedName>
</protein>
<gene>
    <name evidence="3" type="ORF">C4F40_09425</name>
</gene>
<name>A0ABR9T6N0_9SPHI</name>
<evidence type="ECO:0000313" key="4">
    <source>
        <dbReference type="Proteomes" id="UP000618319"/>
    </source>
</evidence>
<dbReference type="SUPFAM" id="SSF51161">
    <property type="entry name" value="Trimeric LpxA-like enzymes"/>
    <property type="match status" value="1"/>
</dbReference>
<evidence type="ECO:0000256" key="1">
    <source>
        <dbReference type="ARBA" id="ARBA00022679"/>
    </source>
</evidence>
<proteinExistence type="predicted"/>
<keyword evidence="2" id="KW-0012">Acyltransferase</keyword>
<reference evidence="3 4" key="1">
    <citation type="submission" date="2018-02" db="EMBL/GenBank/DDBJ databases">
        <title>Sphingobacterium KA21.</title>
        <authorList>
            <person name="Vasarhelyi B.M."/>
            <person name="Deshmukh S."/>
            <person name="Balint B."/>
            <person name="Kukolya J."/>
        </authorList>
    </citation>
    <scope>NUCLEOTIDE SEQUENCE [LARGE SCALE GENOMIC DNA]</scope>
    <source>
        <strain evidence="3 4">Ka21</strain>
    </source>
</reference>
<keyword evidence="4" id="KW-1185">Reference proteome</keyword>